<keyword evidence="1" id="KW-1133">Transmembrane helix</keyword>
<accession>A0ABX8CMA9</accession>
<dbReference type="Pfam" id="PF18480">
    <property type="entry name" value="DUF5615"/>
    <property type="match status" value="1"/>
</dbReference>
<gene>
    <name evidence="3" type="ORF">KHQ06_34515</name>
</gene>
<keyword evidence="1" id="KW-0812">Transmembrane</keyword>
<dbReference type="InterPro" id="IPR041049">
    <property type="entry name" value="DUF5615"/>
</dbReference>
<name>A0ABX8CMA9_9NOCA</name>
<evidence type="ECO:0000313" key="4">
    <source>
        <dbReference type="Proteomes" id="UP000683310"/>
    </source>
</evidence>
<keyword evidence="4" id="KW-1185">Reference proteome</keyword>
<feature type="domain" description="DUF5615" evidence="2">
    <location>
        <begin position="278"/>
        <end position="384"/>
    </location>
</feature>
<sequence length="398" mass="41082">MAIYVLPDGSIKPPDGSISLPEGAVRLPDGSLQYANGLIRLPDGAFKLPEGAVQLPDGTVRMSDGSITFPSGAVKLPDGSFKLPSLSAPSVEKSQGWFAKFKDKLGWWWLLALLAIAAALIGLLGLLWWAWNKLRGGGRGGSGHSGVGTDVRGPTVKAPVVGAQSPVMEQSPTLDMKGAAASLKATGMTGVAPQAGGTVADAHAGISGLGRRAGLAGTAAAGTAAAGMAVAGARKRMTGDSAITEPSTIISRLTGTEALDMTYAEAVQGLSPTVVGAKLLVDENLSPRIAEKLEAAGYDVVHLRDVGLRNGDNRRVLEQAKSLGRALVTAERTYADDLAAASSAPSVVVLHHAEATADDQVVALRQALPRLDQLLSCGALVVLSDRRIRAWRFPLSRG</sequence>
<evidence type="ECO:0000256" key="1">
    <source>
        <dbReference type="SAM" id="Phobius"/>
    </source>
</evidence>
<dbReference type="Proteomes" id="UP000683310">
    <property type="component" value="Chromosome"/>
</dbReference>
<feature type="transmembrane region" description="Helical" evidence="1">
    <location>
        <begin position="107"/>
        <end position="131"/>
    </location>
</feature>
<evidence type="ECO:0000313" key="3">
    <source>
        <dbReference type="EMBL" id="QVI21094.1"/>
    </source>
</evidence>
<protein>
    <submittedName>
        <fullName evidence="3">DUF5615 family PIN-like protein</fullName>
    </submittedName>
</protein>
<dbReference type="EMBL" id="CP074371">
    <property type="protein sequence ID" value="QVI21094.1"/>
    <property type="molecule type" value="Genomic_DNA"/>
</dbReference>
<keyword evidence="1" id="KW-0472">Membrane</keyword>
<evidence type="ECO:0000259" key="2">
    <source>
        <dbReference type="Pfam" id="PF18480"/>
    </source>
</evidence>
<organism evidence="3 4">
    <name type="scientific">Nocardia tengchongensis</name>
    <dbReference type="NCBI Taxonomy" id="2055889"/>
    <lineage>
        <taxon>Bacteria</taxon>
        <taxon>Bacillati</taxon>
        <taxon>Actinomycetota</taxon>
        <taxon>Actinomycetes</taxon>
        <taxon>Mycobacteriales</taxon>
        <taxon>Nocardiaceae</taxon>
        <taxon>Nocardia</taxon>
    </lineage>
</organism>
<proteinExistence type="predicted"/>
<reference evidence="3 4" key="1">
    <citation type="submission" date="2021-04" db="EMBL/GenBank/DDBJ databases">
        <title>Nocardia tengchongensis.</title>
        <authorList>
            <person name="Zhuang k."/>
            <person name="Ran Y."/>
            <person name="Li W."/>
        </authorList>
    </citation>
    <scope>NUCLEOTIDE SEQUENCE [LARGE SCALE GENOMIC DNA]</scope>
    <source>
        <strain evidence="3 4">CFH S0057</strain>
    </source>
</reference>